<evidence type="ECO:0000256" key="4">
    <source>
        <dbReference type="ARBA" id="ARBA00023065"/>
    </source>
</evidence>
<dbReference type="EMBL" id="JACBZP010000001">
    <property type="protein sequence ID" value="NYI68971.1"/>
    <property type="molecule type" value="Genomic_DNA"/>
</dbReference>
<sequence length="270" mass="28546">MRGASRASMAEAKEHIEAFLTDGEADEQLGTELLQVVTALGTSSSLRRALTDSARSADDRAALASSLFGSKLAGPTSEVVTGLVMSRWSKPSDLTEAVETLGVTALAASAQSRLRLDGVEDDVFRFGRVLHGNHGLQRALSNPDAPAESKNRLVATLVGDKVAPEALTLITQAAVHPRATNTVGALDDYAEILAARRDRDVAYVTAATPMSESQASRLGEALSKVYGRSLVLNIQIDPDLVGGIKIQVGDEMLDGSVATRIEDLRRRLAG</sequence>
<comment type="function">
    <text evidence="8">F(1)F(0) ATP synthase produces ATP from ADP in the presence of a proton or sodium gradient. F-type ATPases consist of two structural domains, F(1) containing the extramembraneous catalytic core and F(0) containing the membrane proton channel, linked together by a central stalk and a peripheral stalk. During catalysis, ATP synthesis in the catalytic domain of F(1) is coupled via a rotary mechanism of the central stalk subunits to proton translocation.</text>
</comment>
<evidence type="ECO:0000256" key="8">
    <source>
        <dbReference type="HAMAP-Rule" id="MF_01416"/>
    </source>
</evidence>
<comment type="similarity">
    <text evidence="8">Belongs to the ATPase delta chain family.</text>
</comment>
<comment type="function">
    <text evidence="8">This protein is part of the stalk that links CF(0) to CF(1). It either transmits conformational changes from CF(0) to CF(1) or is implicated in proton conduction.</text>
</comment>
<dbReference type="InterPro" id="IPR026015">
    <property type="entry name" value="ATP_synth_OSCP/delta_N_sf"/>
</dbReference>
<evidence type="ECO:0000256" key="2">
    <source>
        <dbReference type="ARBA" id="ARBA00022448"/>
    </source>
</evidence>
<dbReference type="Proteomes" id="UP000539111">
    <property type="component" value="Unassembled WGS sequence"/>
</dbReference>
<evidence type="ECO:0000313" key="9">
    <source>
        <dbReference type="EMBL" id="NYI68971.1"/>
    </source>
</evidence>
<dbReference type="PROSITE" id="PS00389">
    <property type="entry name" value="ATPASE_DELTA"/>
    <property type="match status" value="1"/>
</dbReference>
<dbReference type="AlphaFoldDB" id="A0A7Z0D531"/>
<dbReference type="PRINTS" id="PR00125">
    <property type="entry name" value="ATPASEDELTA"/>
</dbReference>
<gene>
    <name evidence="8" type="primary">atpH</name>
    <name evidence="9" type="ORF">BJY26_003277</name>
</gene>
<dbReference type="SUPFAM" id="SSF47928">
    <property type="entry name" value="N-terminal domain of the delta subunit of the F1F0-ATP synthase"/>
    <property type="match status" value="1"/>
</dbReference>
<evidence type="ECO:0000256" key="3">
    <source>
        <dbReference type="ARBA" id="ARBA00022781"/>
    </source>
</evidence>
<name>A0A7Z0D531_9MICO</name>
<keyword evidence="6 8" id="KW-0139">CF(1)</keyword>
<dbReference type="GO" id="GO:0046933">
    <property type="term" value="F:proton-transporting ATP synthase activity, rotational mechanism"/>
    <property type="evidence" value="ECO:0007669"/>
    <property type="project" value="UniProtKB-UniRule"/>
</dbReference>
<evidence type="ECO:0000256" key="7">
    <source>
        <dbReference type="ARBA" id="ARBA00023310"/>
    </source>
</evidence>
<keyword evidence="5 8" id="KW-0472">Membrane</keyword>
<evidence type="ECO:0000256" key="1">
    <source>
        <dbReference type="ARBA" id="ARBA00004370"/>
    </source>
</evidence>
<reference evidence="9 10" key="1">
    <citation type="submission" date="2020-07" db="EMBL/GenBank/DDBJ databases">
        <title>Sequencing the genomes of 1000 actinobacteria strains.</title>
        <authorList>
            <person name="Klenk H.-P."/>
        </authorList>
    </citation>
    <scope>NUCLEOTIDE SEQUENCE [LARGE SCALE GENOMIC DNA]</scope>
    <source>
        <strain evidence="9 10">DSM 26341</strain>
    </source>
</reference>
<dbReference type="PANTHER" id="PTHR11910">
    <property type="entry name" value="ATP SYNTHASE DELTA CHAIN"/>
    <property type="match status" value="1"/>
</dbReference>
<dbReference type="InterPro" id="IPR000711">
    <property type="entry name" value="ATPase_OSCP/dsu"/>
</dbReference>
<dbReference type="GO" id="GO:0005886">
    <property type="term" value="C:plasma membrane"/>
    <property type="evidence" value="ECO:0007669"/>
    <property type="project" value="UniProtKB-SubCell"/>
</dbReference>
<dbReference type="RefSeq" id="WP_269151227.1">
    <property type="nucleotide sequence ID" value="NZ_JACBZP010000001.1"/>
</dbReference>
<dbReference type="Pfam" id="PF00213">
    <property type="entry name" value="OSCP"/>
    <property type="match status" value="1"/>
</dbReference>
<dbReference type="GO" id="GO:0045259">
    <property type="term" value="C:proton-transporting ATP synthase complex"/>
    <property type="evidence" value="ECO:0007669"/>
    <property type="project" value="UniProtKB-KW"/>
</dbReference>
<keyword evidence="7 8" id="KW-0066">ATP synthesis</keyword>
<organism evidence="9 10">
    <name type="scientific">Spelaeicoccus albus</name>
    <dbReference type="NCBI Taxonomy" id="1280376"/>
    <lineage>
        <taxon>Bacteria</taxon>
        <taxon>Bacillati</taxon>
        <taxon>Actinomycetota</taxon>
        <taxon>Actinomycetes</taxon>
        <taxon>Micrococcales</taxon>
        <taxon>Brevibacteriaceae</taxon>
        <taxon>Spelaeicoccus</taxon>
    </lineage>
</organism>
<dbReference type="HAMAP" id="MF_01416">
    <property type="entry name" value="ATP_synth_delta_bact"/>
    <property type="match status" value="1"/>
</dbReference>
<proteinExistence type="inferred from homology"/>
<keyword evidence="8" id="KW-1003">Cell membrane</keyword>
<dbReference type="InterPro" id="IPR020781">
    <property type="entry name" value="ATPase_OSCP/d_CS"/>
</dbReference>
<dbReference type="NCBIfam" id="NF009967">
    <property type="entry name" value="PRK13430.1"/>
    <property type="match status" value="1"/>
</dbReference>
<comment type="caution">
    <text evidence="9">The sequence shown here is derived from an EMBL/GenBank/DDBJ whole genome shotgun (WGS) entry which is preliminary data.</text>
</comment>
<evidence type="ECO:0000256" key="5">
    <source>
        <dbReference type="ARBA" id="ARBA00023136"/>
    </source>
</evidence>
<accession>A0A7Z0D531</accession>
<keyword evidence="3 8" id="KW-0375">Hydrogen ion transport</keyword>
<evidence type="ECO:0000256" key="6">
    <source>
        <dbReference type="ARBA" id="ARBA00023196"/>
    </source>
</evidence>
<dbReference type="NCBIfam" id="TIGR01145">
    <property type="entry name" value="ATP_synt_delta"/>
    <property type="match status" value="1"/>
</dbReference>
<keyword evidence="2 8" id="KW-0813">Transport</keyword>
<keyword evidence="4 8" id="KW-0406">Ion transport</keyword>
<protein>
    <recommendedName>
        <fullName evidence="8">ATP synthase subunit delta</fullName>
    </recommendedName>
    <alternativeName>
        <fullName evidence="8">ATP synthase F(1) sector subunit delta</fullName>
    </alternativeName>
    <alternativeName>
        <fullName evidence="8">F-type ATPase subunit delta</fullName>
        <shortName evidence="8">F-ATPase subunit delta</shortName>
    </alternativeName>
</protein>
<comment type="subcellular location">
    <subcellularLocation>
        <location evidence="8">Cell membrane</location>
        <topology evidence="8">Peripheral membrane protein</topology>
    </subcellularLocation>
    <subcellularLocation>
        <location evidence="1">Membrane</location>
    </subcellularLocation>
</comment>
<evidence type="ECO:0000313" key="10">
    <source>
        <dbReference type="Proteomes" id="UP000539111"/>
    </source>
</evidence>
<keyword evidence="10" id="KW-1185">Reference proteome</keyword>